<evidence type="ECO:0000313" key="2">
    <source>
        <dbReference type="Proteomes" id="UP000244896"/>
    </source>
</evidence>
<dbReference type="EMBL" id="CP023004">
    <property type="protein sequence ID" value="AWI08739.1"/>
    <property type="molecule type" value="Genomic_DNA"/>
</dbReference>
<accession>A0A2U8E1I9</accession>
<sequence>MPVPIALLRGLRSIHIYGKHETEADDANAAEEGFRQLDNDIDITDAQARTITALTTMNRGTRTNDYETLLEAGVPEAVLDVSGRTIIHDGKHIIVFTPKNGWRVKGSKADYAPTLAHLLASIHGETPPLFE</sequence>
<gene>
    <name evidence="1" type="ORF">CKA38_05245</name>
</gene>
<dbReference type="Proteomes" id="UP000244896">
    <property type="component" value="Chromosome"/>
</dbReference>
<dbReference type="AlphaFoldDB" id="A0A2U8E1I9"/>
<name>A0A2U8E1I9_9BACT</name>
<dbReference type="KEGG" id="elut:CKA38_05245"/>
<proteinExistence type="predicted"/>
<protein>
    <submittedName>
        <fullName evidence="1">Uncharacterized protein</fullName>
    </submittedName>
</protein>
<keyword evidence="2" id="KW-1185">Reference proteome</keyword>
<organism evidence="1 2">
    <name type="scientific">Ereboglobus luteus</name>
    <dbReference type="NCBI Taxonomy" id="1796921"/>
    <lineage>
        <taxon>Bacteria</taxon>
        <taxon>Pseudomonadati</taxon>
        <taxon>Verrucomicrobiota</taxon>
        <taxon>Opitutia</taxon>
        <taxon>Opitutales</taxon>
        <taxon>Opitutaceae</taxon>
        <taxon>Ereboglobus</taxon>
    </lineage>
</organism>
<reference evidence="1 2" key="1">
    <citation type="journal article" date="2018" name="Syst. Appl. Microbiol.">
        <title>Ereboglobus luteus gen. nov. sp. nov. from cockroach guts, and new insights into the oxygen relationship of the genera Opitutus and Didymococcus (Verrucomicrobia: Opitutaceae).</title>
        <authorList>
            <person name="Tegtmeier D."/>
            <person name="Belitz A."/>
            <person name="Radek R."/>
            <person name="Heimerl T."/>
            <person name="Brune A."/>
        </authorList>
    </citation>
    <scope>NUCLEOTIDE SEQUENCE [LARGE SCALE GENOMIC DNA]</scope>
    <source>
        <strain evidence="1 2">Ho45</strain>
    </source>
</reference>
<evidence type="ECO:0000313" key="1">
    <source>
        <dbReference type="EMBL" id="AWI08739.1"/>
    </source>
</evidence>